<dbReference type="HAMAP" id="MF_00973">
    <property type="entry name" value="Gluconeogen_factor"/>
    <property type="match status" value="1"/>
</dbReference>
<dbReference type="EMBL" id="JBHRVQ010000001">
    <property type="protein sequence ID" value="MFC3389408.1"/>
    <property type="molecule type" value="Genomic_DNA"/>
</dbReference>
<name>A0ABV7N9N2_9STAP</name>
<dbReference type="InterPro" id="IPR010119">
    <property type="entry name" value="Gluconeogen_factor"/>
</dbReference>
<evidence type="ECO:0000256" key="2">
    <source>
        <dbReference type="HAMAP-Rule" id="MF_00973"/>
    </source>
</evidence>
<dbReference type="InterPro" id="IPR038136">
    <property type="entry name" value="CofD-like_dom_sf"/>
</dbReference>
<evidence type="ECO:0000313" key="4">
    <source>
        <dbReference type="Proteomes" id="UP001595637"/>
    </source>
</evidence>
<gene>
    <name evidence="3" type="primary">yvcK</name>
    <name evidence="3" type="ORF">ACFOEO_12535</name>
</gene>
<evidence type="ECO:0000313" key="3">
    <source>
        <dbReference type="EMBL" id="MFC3389408.1"/>
    </source>
</evidence>
<dbReference type="Pfam" id="PF01933">
    <property type="entry name" value="CofD"/>
    <property type="match status" value="1"/>
</dbReference>
<keyword evidence="4" id="KW-1185">Reference proteome</keyword>
<evidence type="ECO:0000256" key="1">
    <source>
        <dbReference type="ARBA" id="ARBA00022490"/>
    </source>
</evidence>
<dbReference type="CDD" id="cd07187">
    <property type="entry name" value="YvcK_like"/>
    <property type="match status" value="1"/>
</dbReference>
<dbReference type="NCBIfam" id="TIGR01826">
    <property type="entry name" value="CofD_related"/>
    <property type="match status" value="1"/>
</dbReference>
<proteinExistence type="inferred from homology"/>
<comment type="caution">
    <text evidence="3">The sequence shown here is derived from an EMBL/GenBank/DDBJ whole genome shotgun (WGS) entry which is preliminary data.</text>
</comment>
<dbReference type="PANTHER" id="PTHR30135">
    <property type="entry name" value="UNCHARACTERIZED PROTEIN YVCK-RELATED"/>
    <property type="match status" value="1"/>
</dbReference>
<comment type="similarity">
    <text evidence="2">Belongs to the gluconeogenesis factor family.</text>
</comment>
<dbReference type="SUPFAM" id="SSF142338">
    <property type="entry name" value="CofD-like"/>
    <property type="match status" value="1"/>
</dbReference>
<comment type="function">
    <text evidence="2">Required for morphogenesis under gluconeogenic growth conditions.</text>
</comment>
<organism evidence="3 4">
    <name type="scientific">Salinicoccus sesuvii</name>
    <dbReference type="NCBI Taxonomy" id="868281"/>
    <lineage>
        <taxon>Bacteria</taxon>
        <taxon>Bacillati</taxon>
        <taxon>Bacillota</taxon>
        <taxon>Bacilli</taxon>
        <taxon>Bacillales</taxon>
        <taxon>Staphylococcaceae</taxon>
        <taxon>Salinicoccus</taxon>
    </lineage>
</organism>
<dbReference type="PANTHER" id="PTHR30135:SF3">
    <property type="entry name" value="GLUCONEOGENESIS FACTOR-RELATED"/>
    <property type="match status" value="1"/>
</dbReference>
<accession>A0ABV7N9N2</accession>
<dbReference type="Gene3D" id="3.40.50.10680">
    <property type="entry name" value="CofD-like domains"/>
    <property type="match status" value="1"/>
</dbReference>
<dbReference type="Proteomes" id="UP001595637">
    <property type="component" value="Unassembled WGS sequence"/>
</dbReference>
<keyword evidence="1 2" id="KW-0963">Cytoplasm</keyword>
<comment type="subcellular location">
    <subcellularLocation>
        <location evidence="2">Cytoplasm</location>
    </subcellularLocation>
</comment>
<reference evidence="4" key="1">
    <citation type="journal article" date="2019" name="Int. J. Syst. Evol. Microbiol.">
        <title>The Global Catalogue of Microorganisms (GCM) 10K type strain sequencing project: providing services to taxonomists for standard genome sequencing and annotation.</title>
        <authorList>
            <consortium name="The Broad Institute Genomics Platform"/>
            <consortium name="The Broad Institute Genome Sequencing Center for Infectious Disease"/>
            <person name="Wu L."/>
            <person name="Ma J."/>
        </authorList>
    </citation>
    <scope>NUCLEOTIDE SEQUENCE [LARGE SCALE GENOMIC DNA]</scope>
    <source>
        <strain evidence="4">CCM 7756</strain>
    </source>
</reference>
<dbReference type="InterPro" id="IPR002882">
    <property type="entry name" value="CofD"/>
</dbReference>
<protein>
    <recommendedName>
        <fullName evidence="2">Gluconeogenesis factor</fullName>
    </recommendedName>
</protein>
<dbReference type="RefSeq" id="WP_380656517.1">
    <property type="nucleotide sequence ID" value="NZ_JBHRVQ010000001.1"/>
</dbReference>
<sequence length="326" mass="35615">MEKIKITLVGGGTGLSVLARGLRKYPVDISAIISVADDGGSTGIIRDQIDMPAPGDIRNVMTALSDVETKLENLFAYRFKKEALGGHALGNLMLAAMYDMTGDFAVAVKELSKLLNVKGTVIPSTNISPKLAARMEDNSIIVGESYIPEVKQKIEEVYLIPNDTVATPEAIEAIEKSDVIVFGPGSLYTSIIPNLIPEGMKQTICKAPGIKVFVSNIMTQIGETVGYSAADHLDAINTHMGQNVIDFIILNEEDIKGRISDYYDRNDMTIVESDRARLKEMGATVVTDHRLVEIDDDGAVRHDNKVLAEIIYDIALREISTLQYKK</sequence>